<reference evidence="5" key="2">
    <citation type="journal article" date="2019" name="Int. J. Syst. Evol. Microbiol.">
        <title>The Global Catalogue of Microorganisms (GCM) 10K type strain sequencing project: providing services to taxonomists for standard genome sequencing and annotation.</title>
        <authorList>
            <consortium name="The Broad Institute Genomics Platform"/>
            <consortium name="The Broad Institute Genome Sequencing Center for Infectious Disease"/>
            <person name="Wu L."/>
            <person name="Ma J."/>
        </authorList>
    </citation>
    <scope>NUCLEOTIDE SEQUENCE [LARGE SCALE GENOMIC DNA]</scope>
    <source>
        <strain evidence="5">CGMCC 4.5581</strain>
    </source>
</reference>
<evidence type="ECO:0000313" key="5">
    <source>
        <dbReference type="Proteomes" id="UP000648663"/>
    </source>
</evidence>
<name>A0A846LQD3_9ACTN</name>
<dbReference type="EMBL" id="BMMI01000002">
    <property type="protein sequence ID" value="GGL57400.1"/>
    <property type="molecule type" value="Genomic_DNA"/>
</dbReference>
<dbReference type="InterPro" id="IPR018891">
    <property type="entry name" value="AIPR_C"/>
</dbReference>
<protein>
    <recommendedName>
        <fullName evidence="1">Abortive phage infection protein C-terminal domain-containing protein</fullName>
    </recommendedName>
</protein>
<feature type="domain" description="Abortive phage infection protein C-terminal" evidence="1">
    <location>
        <begin position="256"/>
        <end position="522"/>
    </location>
</feature>
<dbReference type="Proteomes" id="UP000648663">
    <property type="component" value="Unassembled WGS sequence"/>
</dbReference>
<keyword evidence="5" id="KW-1185">Reference proteome</keyword>
<sequence>MNANAVVLLQGLLSKSRDQTRQQLSDDDHNTYWVAEQYLKSTGISPEETISGIVDGEKDCGLDAIYVFANGICLSDDTPLPALGKRAKLELTLLQVKDSKGFGEEAIDKLIVNLPRLLTFDRNEQTLLSFANSRVIESTRRFLNAYRELDMPELHVYVAFASLKATHLHENTNAKAGHLKTVCTSLFGDCPVHVQFMDASSLYDLARESQVTTHNLQLSENPISTDTAGGYIGVARLDDYQSFISTKTGELDTSLFEANVRDYEGETAVNQSIEKTLSTSDPDVDFWWLNNGVTIVASEVQLANKLLKLESPQIVNGLQTSTEIHKRSRSPHDPSDERSVLVKIIQANDSAVRERIIRATNSQTSFGPSALRATDKVQRQIEDYLLTRGFFYERRRRQYYNEGRPMDRIVSIDSMGQALLSTLVQVPHIARATPSRVFEPEIYDFAFSTEFQVQMYAAAIEVMRQCDEYLRSVRAEGAEDFRFQLAMLAVIAATRKQKPSTQDLAKLESTTLETSLLGTQYEILRTQYDIESRRTRTYLLDQIAKSESVTRALLAEATRQLRGHVRQVTRRPRSNY</sequence>
<dbReference type="RefSeq" id="WP_166755670.1">
    <property type="nucleotide sequence ID" value="NZ_BAABJU010000023.1"/>
</dbReference>
<evidence type="ECO:0000313" key="3">
    <source>
        <dbReference type="EMBL" id="NIH68462.1"/>
    </source>
</evidence>
<accession>A0A846LQD3</accession>
<dbReference type="AlphaFoldDB" id="A0A846LQD3"/>
<evidence type="ECO:0000313" key="2">
    <source>
        <dbReference type="EMBL" id="GGL57400.1"/>
    </source>
</evidence>
<dbReference type="EMBL" id="JAAMPA010000001">
    <property type="protein sequence ID" value="NIH68462.1"/>
    <property type="molecule type" value="Genomic_DNA"/>
</dbReference>
<evidence type="ECO:0000259" key="1">
    <source>
        <dbReference type="Pfam" id="PF10592"/>
    </source>
</evidence>
<reference evidence="2" key="4">
    <citation type="submission" date="2024-05" db="EMBL/GenBank/DDBJ databases">
        <authorList>
            <person name="Sun Q."/>
            <person name="Zhou Y."/>
        </authorList>
    </citation>
    <scope>NUCLEOTIDE SEQUENCE</scope>
    <source>
        <strain evidence="2">CGMCC 4.5581</strain>
    </source>
</reference>
<dbReference type="Pfam" id="PF10592">
    <property type="entry name" value="AIPR"/>
    <property type="match status" value="1"/>
</dbReference>
<organism evidence="3 4">
    <name type="scientific">Modestobacter marinus</name>
    <dbReference type="NCBI Taxonomy" id="477641"/>
    <lineage>
        <taxon>Bacteria</taxon>
        <taxon>Bacillati</taxon>
        <taxon>Actinomycetota</taxon>
        <taxon>Actinomycetes</taxon>
        <taxon>Geodermatophilales</taxon>
        <taxon>Geodermatophilaceae</taxon>
        <taxon>Modestobacter</taxon>
    </lineage>
</organism>
<reference evidence="3 4" key="3">
    <citation type="submission" date="2020-02" db="EMBL/GenBank/DDBJ databases">
        <title>Sequencing the genomes of 1000 actinobacteria strains.</title>
        <authorList>
            <person name="Klenk H.-P."/>
        </authorList>
    </citation>
    <scope>NUCLEOTIDE SEQUENCE [LARGE SCALE GENOMIC DNA]</scope>
    <source>
        <strain evidence="3 4">DSM 45201</strain>
    </source>
</reference>
<proteinExistence type="predicted"/>
<reference evidence="2" key="1">
    <citation type="journal article" date="2014" name="Int. J. Syst. Evol. Microbiol.">
        <title>Complete genome of a new Firmicutes species belonging to the dominant human colonic microbiota ('Ruminococcus bicirculans') reveals two chromosomes and a selective capacity to utilize plant glucans.</title>
        <authorList>
            <consortium name="NISC Comparative Sequencing Program"/>
            <person name="Wegmann U."/>
            <person name="Louis P."/>
            <person name="Goesmann A."/>
            <person name="Henrissat B."/>
            <person name="Duncan S.H."/>
            <person name="Flint H.J."/>
        </authorList>
    </citation>
    <scope>NUCLEOTIDE SEQUENCE</scope>
    <source>
        <strain evidence="2">CGMCC 4.5581</strain>
    </source>
</reference>
<dbReference type="Proteomes" id="UP000552836">
    <property type="component" value="Unassembled WGS sequence"/>
</dbReference>
<comment type="caution">
    <text evidence="3">The sequence shown here is derived from an EMBL/GenBank/DDBJ whole genome shotgun (WGS) entry which is preliminary data.</text>
</comment>
<evidence type="ECO:0000313" key="4">
    <source>
        <dbReference type="Proteomes" id="UP000552836"/>
    </source>
</evidence>
<gene>
    <name evidence="3" type="ORF">FB380_002908</name>
    <name evidence="2" type="ORF">GCM10011589_11820</name>
</gene>